<gene>
    <name evidence="2" type="ORF">ODALV1_LOCUS30300</name>
</gene>
<protein>
    <recommendedName>
        <fullName evidence="4">Odorant receptor</fullName>
    </recommendedName>
</protein>
<dbReference type="Proteomes" id="UP001642540">
    <property type="component" value="Unassembled WGS sequence"/>
</dbReference>
<proteinExistence type="predicted"/>
<name>A0ABP1S7P4_9HEXA</name>
<comment type="caution">
    <text evidence="2">The sequence shown here is derived from an EMBL/GenBank/DDBJ whole genome shotgun (WGS) entry which is preliminary data.</text>
</comment>
<evidence type="ECO:0000313" key="2">
    <source>
        <dbReference type="EMBL" id="CAL8144796.1"/>
    </source>
</evidence>
<keyword evidence="1" id="KW-0812">Transmembrane</keyword>
<feature type="transmembrane region" description="Helical" evidence="1">
    <location>
        <begin position="52"/>
        <end position="69"/>
    </location>
</feature>
<feature type="transmembrane region" description="Helical" evidence="1">
    <location>
        <begin position="142"/>
        <end position="162"/>
    </location>
</feature>
<reference evidence="2 3" key="1">
    <citation type="submission" date="2024-08" db="EMBL/GenBank/DDBJ databases">
        <authorList>
            <person name="Cucini C."/>
            <person name="Frati F."/>
        </authorList>
    </citation>
    <scope>NUCLEOTIDE SEQUENCE [LARGE SCALE GENOMIC DNA]</scope>
</reference>
<dbReference type="EMBL" id="CAXLJM020000161">
    <property type="protein sequence ID" value="CAL8144796.1"/>
    <property type="molecule type" value="Genomic_DNA"/>
</dbReference>
<keyword evidence="3" id="KW-1185">Reference proteome</keyword>
<evidence type="ECO:0000256" key="1">
    <source>
        <dbReference type="SAM" id="Phobius"/>
    </source>
</evidence>
<sequence>MVLLEDGLLPVFIKTLRIADSYAAIPFKWNPVKYRLELKYSLPLHVYNIRRVFASAYLLFAAIQVAWIWDVADTQVKSHSILTGTVYMISIVGHYLYATEGKAILQHFNWMVRFEKRRQQESKQKSPEDRGHNKIKLGAMMIIYFMPLLAAFGVGLPPLLFLDAMRNPCYPVYIGYWLSEQCQAEIGVALPSTWSLREFGTKFFISLVLWINWRFVFACHCFQDAFDIMLKGHCFRSYISSYGREMMNLNAKKFNETAMKKTLTFREIQLMAIGHRAIYCKYFFGAYTTANLVASIMCLKTTFQNTCSGREEARIQYRILQLLFVCVNEGCYLLVSTLYFLAFNLLLMNALYGVMFSKSAGSMTPLGSFWGYFKRLVEYVCWHLYSIML</sequence>
<keyword evidence="1" id="KW-0472">Membrane</keyword>
<feature type="transmembrane region" description="Helical" evidence="1">
    <location>
        <begin position="81"/>
        <end position="98"/>
    </location>
</feature>
<evidence type="ECO:0008006" key="4">
    <source>
        <dbReference type="Google" id="ProtNLM"/>
    </source>
</evidence>
<organism evidence="2 3">
    <name type="scientific">Orchesella dallaii</name>
    <dbReference type="NCBI Taxonomy" id="48710"/>
    <lineage>
        <taxon>Eukaryota</taxon>
        <taxon>Metazoa</taxon>
        <taxon>Ecdysozoa</taxon>
        <taxon>Arthropoda</taxon>
        <taxon>Hexapoda</taxon>
        <taxon>Collembola</taxon>
        <taxon>Entomobryomorpha</taxon>
        <taxon>Entomobryoidea</taxon>
        <taxon>Orchesellidae</taxon>
        <taxon>Orchesellinae</taxon>
        <taxon>Orchesella</taxon>
    </lineage>
</organism>
<accession>A0ABP1S7P4</accession>
<keyword evidence="1" id="KW-1133">Transmembrane helix</keyword>
<evidence type="ECO:0000313" key="3">
    <source>
        <dbReference type="Proteomes" id="UP001642540"/>
    </source>
</evidence>